<proteinExistence type="predicted"/>
<accession>A0A1H2Z1S2</accession>
<dbReference type="AlphaFoldDB" id="A0A1H2Z1S2"/>
<gene>
    <name evidence="1" type="ORF">SAMN04487892_3294</name>
</gene>
<sequence length="237" mass="26629">MKWNVKYLIISLVYLLLGEFMYAQEKDTKHALGASVGITFGGPMSKMVTHLENNNFDYYSNGGWFGPISYPVKSGPRGEFSLSYILMGSNSKDIEFSFTYAELGEVAGSTGQGHRIELGFRNYALGVFYQFGPRLTKFSVGPTLMLNQVYAVEFMDYKESNKIIDDKITAGLKGTALIYFWNRRVTYGNIGISYLLTLPTEHGPFPVNDSENELAELEKTKLNFGYGTVFFAFGVKF</sequence>
<dbReference type="Proteomes" id="UP000199592">
    <property type="component" value="Unassembled WGS sequence"/>
</dbReference>
<name>A0A1H2Z1S2_9FLAO</name>
<evidence type="ECO:0000313" key="1">
    <source>
        <dbReference type="EMBL" id="SDX11257.1"/>
    </source>
</evidence>
<organism evidence="1 2">
    <name type="scientific">Flagellimonas zhangzhouensis</name>
    <dbReference type="NCBI Taxonomy" id="1073328"/>
    <lineage>
        <taxon>Bacteria</taxon>
        <taxon>Pseudomonadati</taxon>
        <taxon>Bacteroidota</taxon>
        <taxon>Flavobacteriia</taxon>
        <taxon>Flavobacteriales</taxon>
        <taxon>Flavobacteriaceae</taxon>
        <taxon>Flagellimonas</taxon>
    </lineage>
</organism>
<dbReference type="RefSeq" id="WP_090500111.1">
    <property type="nucleotide sequence ID" value="NZ_FNKI01000006.1"/>
</dbReference>
<dbReference type="EMBL" id="FNMY01000007">
    <property type="protein sequence ID" value="SDX11257.1"/>
    <property type="molecule type" value="Genomic_DNA"/>
</dbReference>
<keyword evidence="2" id="KW-1185">Reference proteome</keyword>
<evidence type="ECO:0000313" key="2">
    <source>
        <dbReference type="Proteomes" id="UP000199592"/>
    </source>
</evidence>
<protein>
    <submittedName>
        <fullName evidence="1">Uncharacterized protein</fullName>
    </submittedName>
</protein>
<reference evidence="2" key="1">
    <citation type="submission" date="2016-10" db="EMBL/GenBank/DDBJ databases">
        <authorList>
            <person name="Varghese N."/>
            <person name="Submissions S."/>
        </authorList>
    </citation>
    <scope>NUCLEOTIDE SEQUENCE [LARGE SCALE GENOMIC DNA]</scope>
    <source>
        <strain evidence="2">DSM 25030</strain>
    </source>
</reference>